<dbReference type="InterPro" id="IPR007360">
    <property type="entry name" value="SirB"/>
</dbReference>
<evidence type="ECO:0000313" key="2">
    <source>
        <dbReference type="EMBL" id="EGZ44782.1"/>
    </source>
</evidence>
<dbReference type="AlphaFoldDB" id="G4CSG6"/>
<gene>
    <name evidence="2" type="ORF">HMPREF9370_2026</name>
</gene>
<keyword evidence="3" id="KW-1185">Reference proteome</keyword>
<dbReference type="PANTHER" id="PTHR39594">
    <property type="entry name" value="PROTEIN YCHQ"/>
    <property type="match status" value="1"/>
</dbReference>
<reference evidence="2 3" key="1">
    <citation type="submission" date="2011-06" db="EMBL/GenBank/DDBJ databases">
        <authorList>
            <person name="Muzny D."/>
            <person name="Qin X."/>
            <person name="Deng J."/>
            <person name="Jiang H."/>
            <person name="Liu Y."/>
            <person name="Qu J."/>
            <person name="Song X.-Z."/>
            <person name="Zhang L."/>
            <person name="Thornton R."/>
            <person name="Coyle M."/>
            <person name="Francisco L."/>
            <person name="Jackson L."/>
            <person name="Javaid M."/>
            <person name="Korchina V."/>
            <person name="Kovar C."/>
            <person name="Mata R."/>
            <person name="Mathew T."/>
            <person name="Ngo R."/>
            <person name="Nguyen L."/>
            <person name="Nguyen N."/>
            <person name="Okwuonu G."/>
            <person name="Ongeri F."/>
            <person name="Pham C."/>
            <person name="Simmons D."/>
            <person name="Wilczek-Boney K."/>
            <person name="Hale W."/>
            <person name="Jakkamsetti A."/>
            <person name="Pham P."/>
            <person name="Ruth R."/>
            <person name="San Lucas F."/>
            <person name="Warren J."/>
            <person name="Zhang J."/>
            <person name="Zhao Z."/>
            <person name="Zhou C."/>
            <person name="Zhu D."/>
            <person name="Lee S."/>
            <person name="Bess C."/>
            <person name="Blankenburg K."/>
            <person name="Forbes L."/>
            <person name="Fu Q."/>
            <person name="Gubbala S."/>
            <person name="Hirani K."/>
            <person name="Jayaseelan J.C."/>
            <person name="Lara F."/>
            <person name="Munidasa M."/>
            <person name="Palculict T."/>
            <person name="Patil S."/>
            <person name="Pu L.-L."/>
            <person name="Saada N."/>
            <person name="Tang L."/>
            <person name="Weissenberger G."/>
            <person name="Zhu Y."/>
            <person name="Hemphill L."/>
            <person name="Shang Y."/>
            <person name="Youmans B."/>
            <person name="Ayvaz T."/>
            <person name="Ross M."/>
            <person name="Santibanez J."/>
            <person name="Aqrawi P."/>
            <person name="Gross S."/>
            <person name="Joshi V."/>
            <person name="Fowler G."/>
            <person name="Nazareth L."/>
            <person name="Reid J."/>
            <person name="Worley K."/>
            <person name="Petrosino J."/>
            <person name="Highlander S."/>
            <person name="Gibbs R."/>
        </authorList>
    </citation>
    <scope>NUCLEOTIDE SEQUENCE [LARGE SCALE GENOMIC DNA]</scope>
    <source>
        <strain evidence="2 3">9715</strain>
    </source>
</reference>
<keyword evidence="1" id="KW-0812">Transmembrane</keyword>
<feature type="transmembrane region" description="Helical" evidence="1">
    <location>
        <begin position="39"/>
        <end position="60"/>
    </location>
</feature>
<keyword evidence="1" id="KW-1133">Transmembrane helix</keyword>
<dbReference type="RefSeq" id="WP_009117166.1">
    <property type="nucleotide sequence ID" value="NZ_JH165159.1"/>
</dbReference>
<feature type="transmembrane region" description="Helical" evidence="1">
    <location>
        <begin position="6"/>
        <end position="27"/>
    </location>
</feature>
<evidence type="ECO:0000313" key="3">
    <source>
        <dbReference type="Proteomes" id="UP000005336"/>
    </source>
</evidence>
<protein>
    <submittedName>
        <fullName evidence="2">SirB family protein</fullName>
    </submittedName>
</protein>
<feature type="transmembrane region" description="Helical" evidence="1">
    <location>
        <begin position="72"/>
        <end position="90"/>
    </location>
</feature>
<feature type="transmembrane region" description="Helical" evidence="1">
    <location>
        <begin position="102"/>
        <end position="120"/>
    </location>
</feature>
<dbReference type="OrthoDB" id="5588650at2"/>
<proteinExistence type="predicted"/>
<dbReference type="EMBL" id="AGAZ01000067">
    <property type="protein sequence ID" value="EGZ44782.1"/>
    <property type="molecule type" value="Genomic_DNA"/>
</dbReference>
<evidence type="ECO:0000256" key="1">
    <source>
        <dbReference type="SAM" id="Phobius"/>
    </source>
</evidence>
<dbReference type="HOGENOM" id="CLU_123860_3_0_4"/>
<dbReference type="Pfam" id="PF04247">
    <property type="entry name" value="SirB"/>
    <property type="match status" value="1"/>
</dbReference>
<dbReference type="GO" id="GO:0005886">
    <property type="term" value="C:plasma membrane"/>
    <property type="evidence" value="ECO:0007669"/>
    <property type="project" value="TreeGrafter"/>
</dbReference>
<dbReference type="Proteomes" id="UP000005336">
    <property type="component" value="Unassembled WGS sequence"/>
</dbReference>
<dbReference type="STRING" id="1030841.HMPREF9370_2026"/>
<organism evidence="2 3">
    <name type="scientific">Neisseria wadsworthii 9715</name>
    <dbReference type="NCBI Taxonomy" id="1030841"/>
    <lineage>
        <taxon>Bacteria</taxon>
        <taxon>Pseudomonadati</taxon>
        <taxon>Pseudomonadota</taxon>
        <taxon>Betaproteobacteria</taxon>
        <taxon>Neisseriales</taxon>
        <taxon>Neisseriaceae</taxon>
        <taxon>Neisseria</taxon>
    </lineage>
</organism>
<dbReference type="PATRIC" id="fig|1030841.3.peg.2019"/>
<accession>G4CSG6</accession>
<name>G4CSG6_9NEIS</name>
<dbReference type="PANTHER" id="PTHR39594:SF1">
    <property type="entry name" value="PROTEIN YCHQ"/>
    <property type="match status" value="1"/>
</dbReference>
<dbReference type="PIRSF" id="PIRSF005610">
    <property type="entry name" value="SirB"/>
    <property type="match status" value="1"/>
</dbReference>
<sequence length="123" mass="13531">MPFLAIKHAHVTFVVITIILFNLRYFLRVAKPNRPLPTVLKIVPHINDTLLLITGLWAMGAAKWVPFGNADWLGVKLVLLVAYIMVGSIAMRAAPRSLKSSIGYLAGLACIAAIVYLAYVKPF</sequence>
<comment type="caution">
    <text evidence="2">The sequence shown here is derived from an EMBL/GenBank/DDBJ whole genome shotgun (WGS) entry which is preliminary data.</text>
</comment>
<keyword evidence="1" id="KW-0472">Membrane</keyword>